<dbReference type="AlphaFoldDB" id="A0A0F8A1E8"/>
<dbReference type="InterPro" id="IPR031872">
    <property type="entry name" value="NDC10_II"/>
</dbReference>
<evidence type="ECO:0000259" key="1">
    <source>
        <dbReference type="Pfam" id="PF16787"/>
    </source>
</evidence>
<feature type="domain" description="Ndc10" evidence="1">
    <location>
        <begin position="124"/>
        <end position="236"/>
    </location>
</feature>
<name>A0A0F8A1E8_9HYPO</name>
<reference evidence="2 3" key="1">
    <citation type="journal article" date="2014" name="Genome Biol. Evol.">
        <title>Comparative genomics and transcriptomics analyses reveal divergent lifestyle features of nematode endoparasitic fungus Hirsutella minnesotensis.</title>
        <authorList>
            <person name="Lai Y."/>
            <person name="Liu K."/>
            <person name="Zhang X."/>
            <person name="Zhang X."/>
            <person name="Li K."/>
            <person name="Wang N."/>
            <person name="Shu C."/>
            <person name="Wu Y."/>
            <person name="Wang C."/>
            <person name="Bushley K.E."/>
            <person name="Xiang M."/>
            <person name="Liu X."/>
        </authorList>
    </citation>
    <scope>NUCLEOTIDE SEQUENCE [LARGE SCALE GENOMIC DNA]</scope>
    <source>
        <strain evidence="2 3">3608</strain>
    </source>
</reference>
<dbReference type="EMBL" id="KQ030723">
    <property type="protein sequence ID" value="KJZ69364.1"/>
    <property type="molecule type" value="Genomic_DNA"/>
</dbReference>
<dbReference type="InterPro" id="IPR038279">
    <property type="entry name" value="Ndc10_dom2_sf"/>
</dbReference>
<dbReference type="Pfam" id="PF16787">
    <property type="entry name" value="NDC10_II"/>
    <property type="match status" value="1"/>
</dbReference>
<evidence type="ECO:0000313" key="3">
    <source>
        <dbReference type="Proteomes" id="UP000054481"/>
    </source>
</evidence>
<accession>A0A0F8A1E8</accession>
<gene>
    <name evidence="2" type="ORF">HIM_11246</name>
</gene>
<proteinExistence type="predicted"/>
<evidence type="ECO:0000313" key="2">
    <source>
        <dbReference type="EMBL" id="KJZ69364.1"/>
    </source>
</evidence>
<organism evidence="2 3">
    <name type="scientific">Hirsutella minnesotensis 3608</name>
    <dbReference type="NCBI Taxonomy" id="1043627"/>
    <lineage>
        <taxon>Eukaryota</taxon>
        <taxon>Fungi</taxon>
        <taxon>Dikarya</taxon>
        <taxon>Ascomycota</taxon>
        <taxon>Pezizomycotina</taxon>
        <taxon>Sordariomycetes</taxon>
        <taxon>Hypocreomycetidae</taxon>
        <taxon>Hypocreales</taxon>
        <taxon>Ophiocordycipitaceae</taxon>
        <taxon>Hirsutella</taxon>
    </lineage>
</organism>
<dbReference type="GO" id="GO:0003677">
    <property type="term" value="F:DNA binding"/>
    <property type="evidence" value="ECO:0007669"/>
    <property type="project" value="InterPro"/>
</dbReference>
<dbReference type="Gene3D" id="1.10.443.20">
    <property type="entry name" value="Centromere DNA-binding protein complex CBF3 subunit, domain 2"/>
    <property type="match status" value="1"/>
</dbReference>
<protein>
    <recommendedName>
        <fullName evidence="1">Ndc10 domain-containing protein</fullName>
    </recommendedName>
</protein>
<keyword evidence="3" id="KW-1185">Reference proteome</keyword>
<sequence>MDTQQMIERLIEQLGDGEHIAQLLDYLAIQKHAQYETSENKDDIDFAVAVAKQSILRTSYDDESLSCRLINLSTMLITRYERMGVAAGLEEAIQVARQAVNSAPPDHPDHAACLSNLGNKLRSRYDRVLICILGGLSFYLLYRWDLGTEPFPDFSRRSSWYDIRLIKGNGAGRTAAFSYNSQRDWVVKAFAYAGITSQKKTHVGRSSGARTAELKGISEDQIRRAGRWNQEQMVGC</sequence>
<dbReference type="Proteomes" id="UP000054481">
    <property type="component" value="Unassembled WGS sequence"/>
</dbReference>
<dbReference type="OrthoDB" id="9991317at2759"/>